<organism evidence="3 5">
    <name type="scientific">Legionella feeleii</name>
    <dbReference type="NCBI Taxonomy" id="453"/>
    <lineage>
        <taxon>Bacteria</taxon>
        <taxon>Pseudomonadati</taxon>
        <taxon>Pseudomonadota</taxon>
        <taxon>Gammaproteobacteria</taxon>
        <taxon>Legionellales</taxon>
        <taxon>Legionellaceae</taxon>
        <taxon>Legionella</taxon>
    </lineage>
</organism>
<dbReference type="RefSeq" id="WP_058443547.1">
    <property type="nucleotide sequence ID" value="NZ_CAAAHT010000009.1"/>
</dbReference>
<dbReference type="InterPro" id="IPR002035">
    <property type="entry name" value="VWF_A"/>
</dbReference>
<dbReference type="CDD" id="cd01467">
    <property type="entry name" value="vWA_BatA_type"/>
    <property type="match status" value="1"/>
</dbReference>
<dbReference type="SMART" id="SM00327">
    <property type="entry name" value="VWA"/>
    <property type="match status" value="1"/>
</dbReference>
<dbReference type="InterPro" id="IPR033881">
    <property type="entry name" value="vWA_BatA_type"/>
</dbReference>
<dbReference type="EMBL" id="UASS01000022">
    <property type="protein sequence ID" value="SPX61513.1"/>
    <property type="molecule type" value="Genomic_DNA"/>
</dbReference>
<keyword evidence="1" id="KW-1133">Transmembrane helix</keyword>
<reference evidence="4 6" key="2">
    <citation type="submission" date="2018-06" db="EMBL/GenBank/DDBJ databases">
        <authorList>
            <consortium name="Pathogen Informatics"/>
            <person name="Doyle S."/>
        </authorList>
    </citation>
    <scope>NUCLEOTIDE SEQUENCE [LARGE SCALE GENOMIC DNA]</scope>
    <source>
        <strain evidence="4 6">NCTC12022</strain>
    </source>
</reference>
<dbReference type="OrthoDB" id="6206554at2"/>
<evidence type="ECO:0000313" key="4">
    <source>
        <dbReference type="EMBL" id="SPX61513.1"/>
    </source>
</evidence>
<sequence length="341" mass="37921">MFELAEPRILLFLPLPFLIWFLIPRATLQLPAALKVPFYHAMLTIVSNQKRTFAGQAQLGLFLLIWSLLLLAAAGPRWVGEPKPLAREGRNIMLVLDLSGSMALDDMIWRGRPATRLAIVKRTAEQFVRERIGDRIGLILFGSRAYLQTPLTYDRHTVLLRLEDASVGLAGQTTSIGDALGLAVKRLQNVPSKGRMIILLTDGANNSGVLAPSKAAELAKLDEIKVYTIGLGAEGDPRAFNGAFFNMNASPDLDEKTLQEIAKVTGGRYFRATDVQSLQTIYKTINQLETVTQEDATIRPQHDYYSWPLALALFLLLYWLIKKIALWTSLKLISGGREFSS</sequence>
<accession>A0A0W0U7N2</accession>
<evidence type="ECO:0000313" key="3">
    <source>
        <dbReference type="EMBL" id="KTD03928.1"/>
    </source>
</evidence>
<evidence type="ECO:0000259" key="2">
    <source>
        <dbReference type="PROSITE" id="PS50234"/>
    </source>
</evidence>
<proteinExistence type="predicted"/>
<protein>
    <submittedName>
        <fullName evidence="4">BatA</fullName>
    </submittedName>
</protein>
<keyword evidence="1" id="KW-0472">Membrane</keyword>
<dbReference type="Gene3D" id="3.40.50.410">
    <property type="entry name" value="von Willebrand factor, type A domain"/>
    <property type="match status" value="1"/>
</dbReference>
<dbReference type="Proteomes" id="UP000054698">
    <property type="component" value="Unassembled WGS sequence"/>
</dbReference>
<dbReference type="InterPro" id="IPR050768">
    <property type="entry name" value="UPF0353/GerABKA_families"/>
</dbReference>
<dbReference type="SUPFAM" id="SSF53300">
    <property type="entry name" value="vWA-like"/>
    <property type="match status" value="1"/>
</dbReference>
<dbReference type="PROSITE" id="PS50234">
    <property type="entry name" value="VWFA"/>
    <property type="match status" value="1"/>
</dbReference>
<dbReference type="EMBL" id="LNYB01000012">
    <property type="protein sequence ID" value="KTD03928.1"/>
    <property type="molecule type" value="Genomic_DNA"/>
</dbReference>
<dbReference type="PANTHER" id="PTHR22550:SF18">
    <property type="entry name" value="VWFA DOMAIN-CONTAINING PROTEIN"/>
    <property type="match status" value="1"/>
</dbReference>
<reference evidence="3 5" key="1">
    <citation type="submission" date="2015-11" db="EMBL/GenBank/DDBJ databases">
        <title>Genomic analysis of 38 Legionella species identifies large and diverse effector repertoires.</title>
        <authorList>
            <person name="Burstein D."/>
            <person name="Amaro F."/>
            <person name="Zusman T."/>
            <person name="Lifshitz Z."/>
            <person name="Cohen O."/>
            <person name="Gilbert J.A."/>
            <person name="Pupko T."/>
            <person name="Shuman H.A."/>
            <person name="Segal G."/>
        </authorList>
    </citation>
    <scope>NUCLEOTIDE SEQUENCE [LARGE SCALE GENOMIC DNA]</scope>
    <source>
        <strain evidence="3 5">WO-44C</strain>
    </source>
</reference>
<dbReference type="Pfam" id="PF00092">
    <property type="entry name" value="VWA"/>
    <property type="match status" value="1"/>
</dbReference>
<evidence type="ECO:0000313" key="6">
    <source>
        <dbReference type="Proteomes" id="UP000251942"/>
    </source>
</evidence>
<dbReference type="PANTHER" id="PTHR22550">
    <property type="entry name" value="SPORE GERMINATION PROTEIN"/>
    <property type="match status" value="1"/>
</dbReference>
<dbReference type="STRING" id="453.Lfee_0329"/>
<feature type="transmembrane region" description="Helical" evidence="1">
    <location>
        <begin position="53"/>
        <end position="74"/>
    </location>
</feature>
<keyword evidence="1" id="KW-0812">Transmembrane</keyword>
<dbReference type="AlphaFoldDB" id="A0A0W0U7N2"/>
<dbReference type="PATRIC" id="fig|453.4.peg.356"/>
<feature type="domain" description="VWFA" evidence="2">
    <location>
        <begin position="91"/>
        <end position="285"/>
    </location>
</feature>
<keyword evidence="5" id="KW-1185">Reference proteome</keyword>
<dbReference type="InterPro" id="IPR036465">
    <property type="entry name" value="vWFA_dom_sf"/>
</dbReference>
<dbReference type="Proteomes" id="UP000251942">
    <property type="component" value="Unassembled WGS sequence"/>
</dbReference>
<feature type="transmembrane region" description="Helical" evidence="1">
    <location>
        <begin position="304"/>
        <end position="321"/>
    </location>
</feature>
<evidence type="ECO:0000256" key="1">
    <source>
        <dbReference type="SAM" id="Phobius"/>
    </source>
</evidence>
<gene>
    <name evidence="3" type="ORF">Lfee_0329</name>
    <name evidence="4" type="ORF">NCTC12022_02253</name>
</gene>
<evidence type="ECO:0000313" key="5">
    <source>
        <dbReference type="Proteomes" id="UP000054698"/>
    </source>
</evidence>
<name>A0A0W0U7N2_9GAMM</name>